<comment type="caution">
    <text evidence="2">The sequence shown here is derived from an EMBL/GenBank/DDBJ whole genome shotgun (WGS) entry which is preliminary data.</text>
</comment>
<dbReference type="OrthoDB" id="5281164at2759"/>
<evidence type="ECO:0000313" key="3">
    <source>
        <dbReference type="Proteomes" id="UP000799429"/>
    </source>
</evidence>
<dbReference type="Proteomes" id="UP000799429">
    <property type="component" value="Unassembled WGS sequence"/>
</dbReference>
<proteinExistence type="predicted"/>
<dbReference type="Pfam" id="PF00646">
    <property type="entry name" value="F-box"/>
    <property type="match status" value="1"/>
</dbReference>
<organism evidence="2 3">
    <name type="scientific">Patellaria atrata CBS 101060</name>
    <dbReference type="NCBI Taxonomy" id="1346257"/>
    <lineage>
        <taxon>Eukaryota</taxon>
        <taxon>Fungi</taxon>
        <taxon>Dikarya</taxon>
        <taxon>Ascomycota</taxon>
        <taxon>Pezizomycotina</taxon>
        <taxon>Dothideomycetes</taxon>
        <taxon>Dothideomycetes incertae sedis</taxon>
        <taxon>Patellariales</taxon>
        <taxon>Patellariaceae</taxon>
        <taxon>Patellaria</taxon>
    </lineage>
</organism>
<sequence length="183" mass="21700">MSKLPPEIQLTIIDQLDPVGKLNLRITSRYYYDTIKPLTPNELLQTEKSDWAIKNGLLRCMDCKRLRPSSCFADSMRKGKKGRNGLEPEKRFCIDCGVHPKFGRNRYTPGSEIEINTQRWVICKVCNLFMKLAFRGTGRCQDCFEENKDIPRFSFRSRRRYSDPWEYTDDDILEAYDKYMWEE</sequence>
<evidence type="ECO:0000313" key="2">
    <source>
        <dbReference type="EMBL" id="KAF2838156.1"/>
    </source>
</evidence>
<accession>A0A9P4S8R6</accession>
<dbReference type="PROSITE" id="PS50181">
    <property type="entry name" value="FBOX"/>
    <property type="match status" value="1"/>
</dbReference>
<dbReference type="EMBL" id="MU006097">
    <property type="protein sequence ID" value="KAF2838156.1"/>
    <property type="molecule type" value="Genomic_DNA"/>
</dbReference>
<feature type="domain" description="F-box" evidence="1">
    <location>
        <begin position="1"/>
        <end position="47"/>
    </location>
</feature>
<dbReference type="InterPro" id="IPR001810">
    <property type="entry name" value="F-box_dom"/>
</dbReference>
<gene>
    <name evidence="2" type="ORF">M501DRAFT_1017180</name>
</gene>
<protein>
    <recommendedName>
        <fullName evidence="1">F-box domain-containing protein</fullName>
    </recommendedName>
</protein>
<dbReference type="AlphaFoldDB" id="A0A9P4S8R6"/>
<evidence type="ECO:0000259" key="1">
    <source>
        <dbReference type="PROSITE" id="PS50181"/>
    </source>
</evidence>
<name>A0A9P4S8R6_9PEZI</name>
<keyword evidence="3" id="KW-1185">Reference proteome</keyword>
<reference evidence="2" key="1">
    <citation type="journal article" date="2020" name="Stud. Mycol.">
        <title>101 Dothideomycetes genomes: a test case for predicting lifestyles and emergence of pathogens.</title>
        <authorList>
            <person name="Haridas S."/>
            <person name="Albert R."/>
            <person name="Binder M."/>
            <person name="Bloem J."/>
            <person name="Labutti K."/>
            <person name="Salamov A."/>
            <person name="Andreopoulos B."/>
            <person name="Baker S."/>
            <person name="Barry K."/>
            <person name="Bills G."/>
            <person name="Bluhm B."/>
            <person name="Cannon C."/>
            <person name="Castanera R."/>
            <person name="Culley D."/>
            <person name="Daum C."/>
            <person name="Ezra D."/>
            <person name="Gonzalez J."/>
            <person name="Henrissat B."/>
            <person name="Kuo A."/>
            <person name="Liang C."/>
            <person name="Lipzen A."/>
            <person name="Lutzoni F."/>
            <person name="Magnuson J."/>
            <person name="Mondo S."/>
            <person name="Nolan M."/>
            <person name="Ohm R."/>
            <person name="Pangilinan J."/>
            <person name="Park H.-J."/>
            <person name="Ramirez L."/>
            <person name="Alfaro M."/>
            <person name="Sun H."/>
            <person name="Tritt A."/>
            <person name="Yoshinaga Y."/>
            <person name="Zwiers L.-H."/>
            <person name="Turgeon B."/>
            <person name="Goodwin S."/>
            <person name="Spatafora J."/>
            <person name="Crous P."/>
            <person name="Grigoriev I."/>
        </authorList>
    </citation>
    <scope>NUCLEOTIDE SEQUENCE</scope>
    <source>
        <strain evidence="2">CBS 101060</strain>
    </source>
</reference>